<dbReference type="EMBL" id="MCOG01000208">
    <property type="protein sequence ID" value="ORY25800.1"/>
    <property type="molecule type" value="Genomic_DNA"/>
</dbReference>
<protein>
    <submittedName>
        <fullName evidence="2">Uncharacterized protein</fullName>
    </submittedName>
</protein>
<feature type="chain" id="PRO_5013254401" evidence="1">
    <location>
        <begin position="19"/>
        <end position="184"/>
    </location>
</feature>
<name>A0A1Y2AU34_9FUNG</name>
<comment type="caution">
    <text evidence="2">The sequence shown here is derived from an EMBL/GenBank/DDBJ whole genome shotgun (WGS) entry which is preliminary data.</text>
</comment>
<dbReference type="OrthoDB" id="2126138at2759"/>
<feature type="signal peptide" evidence="1">
    <location>
        <begin position="1"/>
        <end position="18"/>
    </location>
</feature>
<gene>
    <name evidence="2" type="ORF">LY90DRAFT_514058</name>
</gene>
<reference evidence="2 3" key="1">
    <citation type="submission" date="2016-08" db="EMBL/GenBank/DDBJ databases">
        <title>A Parts List for Fungal Cellulosomes Revealed by Comparative Genomics.</title>
        <authorList>
            <consortium name="DOE Joint Genome Institute"/>
            <person name="Haitjema C.H."/>
            <person name="Gilmore S.P."/>
            <person name="Henske J.K."/>
            <person name="Solomon K.V."/>
            <person name="De Groot R."/>
            <person name="Kuo A."/>
            <person name="Mondo S.J."/>
            <person name="Salamov A.A."/>
            <person name="Labutti K."/>
            <person name="Zhao Z."/>
            <person name="Chiniquy J."/>
            <person name="Barry K."/>
            <person name="Brewer H.M."/>
            <person name="Purvine S.O."/>
            <person name="Wright A.T."/>
            <person name="Boxma B."/>
            <person name="Van Alen T."/>
            <person name="Hackstein J.H."/>
            <person name="Baker S.E."/>
            <person name="Grigoriev I.V."/>
            <person name="O'Malley M.A."/>
        </authorList>
    </citation>
    <scope>NUCLEOTIDE SEQUENCE [LARGE SCALE GENOMIC DNA]</scope>
    <source>
        <strain evidence="2 3">G1</strain>
    </source>
</reference>
<accession>A0A1Y2AU34</accession>
<evidence type="ECO:0000256" key="1">
    <source>
        <dbReference type="SAM" id="SignalP"/>
    </source>
</evidence>
<evidence type="ECO:0000313" key="2">
    <source>
        <dbReference type="EMBL" id="ORY25800.1"/>
    </source>
</evidence>
<proteinExistence type="predicted"/>
<dbReference type="Proteomes" id="UP000193920">
    <property type="component" value="Unassembled WGS sequence"/>
</dbReference>
<sequence length="184" mass="20569">MKFFTAIVTLFAAASVIAAPVSNTFEQCKKEVLDVTSACTAEVGEDRVQACTESLSEKCQNFFVSPLKYISECQTISEKERTYLEEFVNERHADNNLYCHKKSDGQYCPFGDILITNKKLTEDDFKSAIKASCQSKECITLTIESIQNTIIAGYRQNGPATYLAWYKNGLQYLQSNSCSAQATE</sequence>
<evidence type="ECO:0000313" key="3">
    <source>
        <dbReference type="Proteomes" id="UP000193920"/>
    </source>
</evidence>
<dbReference type="AlphaFoldDB" id="A0A1Y2AU34"/>
<keyword evidence="3" id="KW-1185">Reference proteome</keyword>
<organism evidence="2 3">
    <name type="scientific">Neocallimastix californiae</name>
    <dbReference type="NCBI Taxonomy" id="1754190"/>
    <lineage>
        <taxon>Eukaryota</taxon>
        <taxon>Fungi</taxon>
        <taxon>Fungi incertae sedis</taxon>
        <taxon>Chytridiomycota</taxon>
        <taxon>Chytridiomycota incertae sedis</taxon>
        <taxon>Neocallimastigomycetes</taxon>
        <taxon>Neocallimastigales</taxon>
        <taxon>Neocallimastigaceae</taxon>
        <taxon>Neocallimastix</taxon>
    </lineage>
</organism>
<keyword evidence="1" id="KW-0732">Signal</keyword>